<gene>
    <name evidence="1" type="ORF">CAMP_LOCUS18620</name>
</gene>
<accession>A0A9P1NCH9</accession>
<keyword evidence="2" id="KW-1185">Reference proteome</keyword>
<reference evidence="1" key="1">
    <citation type="submission" date="2022-11" db="EMBL/GenBank/DDBJ databases">
        <authorList>
            <person name="Kikuchi T."/>
        </authorList>
    </citation>
    <scope>NUCLEOTIDE SEQUENCE</scope>
    <source>
        <strain evidence="1">PS1010</strain>
    </source>
</reference>
<dbReference type="EMBL" id="CANHGI010000006">
    <property type="protein sequence ID" value="CAI5455983.1"/>
    <property type="molecule type" value="Genomic_DNA"/>
</dbReference>
<organism evidence="1 2">
    <name type="scientific">Caenorhabditis angaria</name>
    <dbReference type="NCBI Taxonomy" id="860376"/>
    <lineage>
        <taxon>Eukaryota</taxon>
        <taxon>Metazoa</taxon>
        <taxon>Ecdysozoa</taxon>
        <taxon>Nematoda</taxon>
        <taxon>Chromadorea</taxon>
        <taxon>Rhabditida</taxon>
        <taxon>Rhabditina</taxon>
        <taxon>Rhabditomorpha</taxon>
        <taxon>Rhabditoidea</taxon>
        <taxon>Rhabditidae</taxon>
        <taxon>Peloderinae</taxon>
        <taxon>Caenorhabditis</taxon>
    </lineage>
</organism>
<proteinExistence type="predicted"/>
<evidence type="ECO:0000313" key="1">
    <source>
        <dbReference type="EMBL" id="CAI5455983.1"/>
    </source>
</evidence>
<name>A0A9P1NCH9_9PELO</name>
<sequence length="197" mass="22933">MVAESPNILFMKIWKLEYYSKRSKEKSNLDKTMNLPPTDKEISLYSFIFRARGLMTILHEDQERAIQSNIYVTASTTEITDQIIREITNCDLLREIYHVKKTLPEIMQIFGAIAIRSGVVNLHGSDFPGLFERVIELYSPITENIPTSYEMINKTLENIEAIIAFSQNQTDAGKLMVQIRKTVFKFYNDSFNERHIR</sequence>
<dbReference type="Proteomes" id="UP001152747">
    <property type="component" value="Unassembled WGS sequence"/>
</dbReference>
<dbReference type="AlphaFoldDB" id="A0A9P1NCH9"/>
<protein>
    <submittedName>
        <fullName evidence="1">Uncharacterized protein</fullName>
    </submittedName>
</protein>
<comment type="caution">
    <text evidence="1">The sequence shown here is derived from an EMBL/GenBank/DDBJ whole genome shotgun (WGS) entry which is preliminary data.</text>
</comment>
<evidence type="ECO:0000313" key="2">
    <source>
        <dbReference type="Proteomes" id="UP001152747"/>
    </source>
</evidence>